<organism evidence="7 10">
    <name type="scientific">Polyplax serrata</name>
    <name type="common">Common mouse louse</name>
    <dbReference type="NCBI Taxonomy" id="468196"/>
    <lineage>
        <taxon>Eukaryota</taxon>
        <taxon>Metazoa</taxon>
        <taxon>Ecdysozoa</taxon>
        <taxon>Arthropoda</taxon>
        <taxon>Hexapoda</taxon>
        <taxon>Insecta</taxon>
        <taxon>Pterygota</taxon>
        <taxon>Neoptera</taxon>
        <taxon>Paraneoptera</taxon>
        <taxon>Psocodea</taxon>
        <taxon>Troctomorpha</taxon>
        <taxon>Phthiraptera</taxon>
        <taxon>Anoplura</taxon>
        <taxon>Polyplacidae</taxon>
        <taxon>Polyplax</taxon>
    </lineage>
</organism>
<reference evidence="7 10" key="1">
    <citation type="submission" date="2023-10" db="EMBL/GenBank/DDBJ databases">
        <title>Genomes of two closely related lineages of the louse Polyplax serrata with different host specificities.</title>
        <authorList>
            <person name="Martinu J."/>
            <person name="Tarabai H."/>
            <person name="Stefka J."/>
            <person name="Hypsa V."/>
        </authorList>
    </citation>
    <scope>NUCLEOTIDE SEQUENCE [LARGE SCALE GENOMIC DNA]</scope>
    <source>
        <strain evidence="8">98ZLc_SE</strain>
        <strain evidence="7">HR10_N</strain>
    </source>
</reference>
<dbReference type="GO" id="GO:0015085">
    <property type="term" value="F:calcium ion transmembrane transporter activity"/>
    <property type="evidence" value="ECO:0007669"/>
    <property type="project" value="TreeGrafter"/>
</dbReference>
<dbReference type="InterPro" id="IPR036259">
    <property type="entry name" value="MFS_trans_sf"/>
</dbReference>
<gene>
    <name evidence="7" type="ORF">RUM43_006087</name>
    <name evidence="8" type="ORF">RUM44_008108</name>
</gene>
<dbReference type="EMBL" id="JAWJWF010000002">
    <property type="protein sequence ID" value="KAK6637686.1"/>
    <property type="molecule type" value="Genomic_DNA"/>
</dbReference>
<comment type="subcellular location">
    <subcellularLocation>
        <location evidence="1 6">Membrane</location>
        <topology evidence="1 6">Multi-pass membrane protein</topology>
    </subcellularLocation>
</comment>
<dbReference type="GO" id="GO:0032468">
    <property type="term" value="P:Golgi calcium ion homeostasis"/>
    <property type="evidence" value="ECO:0007669"/>
    <property type="project" value="TreeGrafter"/>
</dbReference>
<feature type="transmembrane region" description="Helical" evidence="6">
    <location>
        <begin position="97"/>
        <end position="120"/>
    </location>
</feature>
<dbReference type="InterPro" id="IPR049555">
    <property type="entry name" value="GDT1-like_CS"/>
</dbReference>
<evidence type="ECO:0000313" key="8">
    <source>
        <dbReference type="EMBL" id="KAK6637686.1"/>
    </source>
</evidence>
<dbReference type="EMBL" id="JAWJWE010000037">
    <property type="protein sequence ID" value="KAK6625788.1"/>
    <property type="molecule type" value="Genomic_DNA"/>
</dbReference>
<evidence type="ECO:0000313" key="7">
    <source>
        <dbReference type="EMBL" id="KAK6625788.1"/>
    </source>
</evidence>
<feature type="transmembrane region" description="Helical" evidence="6">
    <location>
        <begin position="194"/>
        <end position="212"/>
    </location>
</feature>
<feature type="transmembrane region" description="Helical" evidence="6">
    <location>
        <begin position="126"/>
        <end position="143"/>
    </location>
</feature>
<comment type="caution">
    <text evidence="7">The sequence shown here is derived from an EMBL/GenBank/DDBJ whole genome shotgun (WGS) entry which is preliminary data.</text>
</comment>
<evidence type="ECO:0000256" key="1">
    <source>
        <dbReference type="ARBA" id="ARBA00004141"/>
    </source>
</evidence>
<proteinExistence type="inferred from homology"/>
<evidence type="ECO:0000256" key="5">
    <source>
        <dbReference type="ARBA" id="ARBA00023136"/>
    </source>
</evidence>
<keyword evidence="6" id="KW-0732">Signal</keyword>
<dbReference type="SUPFAM" id="SSF103473">
    <property type="entry name" value="MFS general substrate transporter"/>
    <property type="match status" value="1"/>
</dbReference>
<dbReference type="Proteomes" id="UP001372834">
    <property type="component" value="Unassembled WGS sequence"/>
</dbReference>
<dbReference type="PROSITE" id="PS01214">
    <property type="entry name" value="UPF0016"/>
    <property type="match status" value="1"/>
</dbReference>
<evidence type="ECO:0000256" key="6">
    <source>
        <dbReference type="RuleBase" id="RU365102"/>
    </source>
</evidence>
<dbReference type="PANTHER" id="PTHR12608">
    <property type="entry name" value="TRANSMEMBRANE PROTEIN HTP-1 RELATED"/>
    <property type="match status" value="1"/>
</dbReference>
<dbReference type="InterPro" id="IPR001727">
    <property type="entry name" value="GDT1-like"/>
</dbReference>
<keyword evidence="9" id="KW-1185">Reference proteome</keyword>
<evidence type="ECO:0000256" key="3">
    <source>
        <dbReference type="ARBA" id="ARBA00022692"/>
    </source>
</evidence>
<dbReference type="GO" id="GO:0016020">
    <property type="term" value="C:membrane"/>
    <property type="evidence" value="ECO:0007669"/>
    <property type="project" value="UniProtKB-SubCell"/>
</dbReference>
<sequence>MPSIPIMVLKHTFQLVLCLYFIYCSFVSAENGPEGTSSPLEANDNEVVSKEIKPDPAKVGFFPAFVASFSVIIVSELGDKTFFIAAIMAMRYPRLTVFGGAISALILMTILSVGFGWLTTYIPRSYTYYISTALFAIFGIKMLRDGYYMSPNEGKEELDEVQSDLRKREDELEKDAMLPNDLEAGITRRPKSSVFNYISKIYLQSFTLTFLAEWGDRSQFTTILLAAREDVFGVSVGGVLGHSMCTGLAVIGGRIIAQKISVRTGKQQTE</sequence>
<dbReference type="PANTHER" id="PTHR12608:SF1">
    <property type="entry name" value="TRANSMEMBRANE PROTEIN 165"/>
    <property type="match status" value="1"/>
</dbReference>
<evidence type="ECO:0000313" key="10">
    <source>
        <dbReference type="Proteomes" id="UP001372834"/>
    </source>
</evidence>
<keyword evidence="4 6" id="KW-1133">Transmembrane helix</keyword>
<dbReference type="Pfam" id="PF01169">
    <property type="entry name" value="GDT1"/>
    <property type="match status" value="2"/>
</dbReference>
<dbReference type="AlphaFoldDB" id="A0AAN8NSJ1"/>
<feature type="chain" id="PRO_5042670308" description="GDT1 family protein" evidence="6">
    <location>
        <begin position="30"/>
        <end position="270"/>
    </location>
</feature>
<feature type="transmembrane region" description="Helical" evidence="6">
    <location>
        <begin position="59"/>
        <end position="77"/>
    </location>
</feature>
<name>A0AAN8NSJ1_POLSC</name>
<dbReference type="GO" id="GO:0005384">
    <property type="term" value="F:manganese ion transmembrane transporter activity"/>
    <property type="evidence" value="ECO:0007669"/>
    <property type="project" value="TreeGrafter"/>
</dbReference>
<feature type="transmembrane region" description="Helical" evidence="6">
    <location>
        <begin position="232"/>
        <end position="257"/>
    </location>
</feature>
<dbReference type="Proteomes" id="UP001359485">
    <property type="component" value="Unassembled WGS sequence"/>
</dbReference>
<evidence type="ECO:0000256" key="2">
    <source>
        <dbReference type="ARBA" id="ARBA00009190"/>
    </source>
</evidence>
<feature type="signal peptide" evidence="6">
    <location>
        <begin position="1"/>
        <end position="29"/>
    </location>
</feature>
<evidence type="ECO:0000256" key="4">
    <source>
        <dbReference type="ARBA" id="ARBA00022989"/>
    </source>
</evidence>
<keyword evidence="3 6" id="KW-0812">Transmembrane</keyword>
<keyword evidence="5 6" id="KW-0472">Membrane</keyword>
<accession>A0AAN8NSJ1</accession>
<comment type="similarity">
    <text evidence="2 6">Belongs to the GDT1 family.</text>
</comment>
<dbReference type="GO" id="GO:0032472">
    <property type="term" value="P:Golgi calcium ion transport"/>
    <property type="evidence" value="ECO:0007669"/>
    <property type="project" value="TreeGrafter"/>
</dbReference>
<protein>
    <recommendedName>
        <fullName evidence="6">GDT1 family protein</fullName>
    </recommendedName>
</protein>
<dbReference type="GO" id="GO:0005794">
    <property type="term" value="C:Golgi apparatus"/>
    <property type="evidence" value="ECO:0007669"/>
    <property type="project" value="TreeGrafter"/>
</dbReference>
<evidence type="ECO:0000313" key="9">
    <source>
        <dbReference type="Proteomes" id="UP001359485"/>
    </source>
</evidence>